<feature type="compositionally biased region" description="Low complexity" evidence="1">
    <location>
        <begin position="130"/>
        <end position="143"/>
    </location>
</feature>
<proteinExistence type="predicted"/>
<reference evidence="2" key="2">
    <citation type="submission" date="2021-01" db="EMBL/GenBank/DDBJ databases">
        <authorList>
            <person name="Vargas Peralta D."/>
        </authorList>
    </citation>
    <scope>NUCLEOTIDE SEQUENCE</scope>
    <source>
        <strain evidence="2">A3</strain>
    </source>
</reference>
<comment type="caution">
    <text evidence="2">The sequence shown here is derived from an EMBL/GenBank/DDBJ whole genome shotgun (WGS) entry which is preliminary data.</text>
</comment>
<name>A0AAW4P167_9GAMM</name>
<dbReference type="AlphaFoldDB" id="A0AAW4P167"/>
<protein>
    <submittedName>
        <fullName evidence="2">Uncharacterized protein</fullName>
    </submittedName>
</protein>
<evidence type="ECO:0000256" key="1">
    <source>
        <dbReference type="SAM" id="MobiDB-lite"/>
    </source>
</evidence>
<feature type="compositionally biased region" description="Polar residues" evidence="1">
    <location>
        <begin position="150"/>
        <end position="160"/>
    </location>
</feature>
<gene>
    <name evidence="2" type="ORF">IM880_12900</name>
</gene>
<organism evidence="2 3">
    <name type="scientific">Pectobacterium polaris</name>
    <dbReference type="NCBI Taxonomy" id="2042057"/>
    <lineage>
        <taxon>Bacteria</taxon>
        <taxon>Pseudomonadati</taxon>
        <taxon>Pseudomonadota</taxon>
        <taxon>Gammaproteobacteria</taxon>
        <taxon>Enterobacterales</taxon>
        <taxon>Pectobacteriaceae</taxon>
        <taxon>Pectobacterium</taxon>
    </lineage>
</organism>
<dbReference type="EMBL" id="JAESHX010000059">
    <property type="protein sequence ID" value="MBW5893113.1"/>
    <property type="molecule type" value="Genomic_DNA"/>
</dbReference>
<dbReference type="InterPro" id="IPR046583">
    <property type="entry name" value="DUF6631"/>
</dbReference>
<dbReference type="RefSeq" id="WP_219679879.1">
    <property type="nucleotide sequence ID" value="NZ_JAESHX010000059.1"/>
</dbReference>
<reference evidence="2" key="1">
    <citation type="journal article" date="2021" name="bioRxiv">
        <title>Identification of Pectobacterium species isolated from the soft rot of tetecho (Neobuxbaumia tetetzo), a columnar cactus, and associated metagenomics.</title>
        <authorList>
            <person name="Vargas-Peralta D."/>
            <person name="Narvaez-Barragan D.A."/>
            <person name="de Sandozequi A."/>
            <person name="Romero-Gutierrez M.F."/>
            <person name="Segovia L."/>
            <person name="Martinez-Anaya C."/>
            <person name="Alcaraz L.D."/>
            <person name="de la Torre Almaraz R."/>
        </authorList>
    </citation>
    <scope>NUCLEOTIDE SEQUENCE</scope>
    <source>
        <strain evidence="2">A3</strain>
    </source>
</reference>
<dbReference type="Proteomes" id="UP000696310">
    <property type="component" value="Unassembled WGS sequence"/>
</dbReference>
<evidence type="ECO:0000313" key="2">
    <source>
        <dbReference type="EMBL" id="MBW5893113.1"/>
    </source>
</evidence>
<accession>A0AAW4P167</accession>
<dbReference type="Pfam" id="PF20336">
    <property type="entry name" value="DUF6631"/>
    <property type="match status" value="1"/>
</dbReference>
<evidence type="ECO:0000313" key="3">
    <source>
        <dbReference type="Proteomes" id="UP000696310"/>
    </source>
</evidence>
<feature type="region of interest" description="Disordered" evidence="1">
    <location>
        <begin position="127"/>
        <end position="160"/>
    </location>
</feature>
<sequence length="160" mass="17656">MIEQNNTANELETLISSREINIAGESLTVREYSLVDSLSLHEPITELVSALADVMKSRALAFDEVEMLLARHIHIIPVLVARAVDKPSEWVATLSATDGQTLLDWFWTVNRHFFMTAAIRRITVQSVQNKPKSSDSAASSPHSSEPDTAPNASRTIRTAS</sequence>